<dbReference type="Ensembl" id="ENSSVLT00005005881.1">
    <property type="protein sequence ID" value="ENSSVLP00005005324.1"/>
    <property type="gene ID" value="ENSSVLG00005004273.1"/>
</dbReference>
<evidence type="ECO:0000313" key="2">
    <source>
        <dbReference type="Proteomes" id="UP000694564"/>
    </source>
</evidence>
<dbReference type="Gene3D" id="3.30.40.10">
    <property type="entry name" value="Zinc/RING finger domain, C3HC4 (zinc finger)"/>
    <property type="match status" value="1"/>
</dbReference>
<dbReference type="AlphaFoldDB" id="A0A8D2AV93"/>
<organism evidence="1 2">
    <name type="scientific">Sciurus vulgaris</name>
    <name type="common">Eurasian red squirrel</name>
    <dbReference type="NCBI Taxonomy" id="55149"/>
    <lineage>
        <taxon>Eukaryota</taxon>
        <taxon>Metazoa</taxon>
        <taxon>Chordata</taxon>
        <taxon>Craniata</taxon>
        <taxon>Vertebrata</taxon>
        <taxon>Euteleostomi</taxon>
        <taxon>Mammalia</taxon>
        <taxon>Eutheria</taxon>
        <taxon>Euarchontoglires</taxon>
        <taxon>Glires</taxon>
        <taxon>Rodentia</taxon>
        <taxon>Sciuromorpha</taxon>
        <taxon>Sciuridae</taxon>
        <taxon>Sciurinae</taxon>
        <taxon>Sciurini</taxon>
        <taxon>Sciurus</taxon>
    </lineage>
</organism>
<sequence length="71" mass="7913">MAAQQQPCEGVMQLVRPTAEAESLARFTCSAYLEVLEKPVQVPCGRIFCSECLSQPTWLPVPNTRTTSWKV</sequence>
<proteinExistence type="predicted"/>
<name>A0A8D2AV93_SCIVU</name>
<dbReference type="SUPFAM" id="SSF57850">
    <property type="entry name" value="RING/U-box"/>
    <property type="match status" value="1"/>
</dbReference>
<reference evidence="1" key="2">
    <citation type="submission" date="2025-09" db="UniProtKB">
        <authorList>
            <consortium name="Ensembl"/>
        </authorList>
    </citation>
    <scope>IDENTIFICATION</scope>
</reference>
<accession>A0A8D2AV93</accession>
<dbReference type="Proteomes" id="UP000694564">
    <property type="component" value="Chromosome 4"/>
</dbReference>
<evidence type="ECO:0000313" key="1">
    <source>
        <dbReference type="Ensembl" id="ENSSVLP00005005324.1"/>
    </source>
</evidence>
<reference evidence="1" key="1">
    <citation type="submission" date="2025-08" db="UniProtKB">
        <authorList>
            <consortium name="Ensembl"/>
        </authorList>
    </citation>
    <scope>IDENTIFICATION</scope>
</reference>
<dbReference type="OrthoDB" id="426657at2759"/>
<keyword evidence="2" id="KW-1185">Reference proteome</keyword>
<dbReference type="InterPro" id="IPR013083">
    <property type="entry name" value="Znf_RING/FYVE/PHD"/>
</dbReference>
<protein>
    <submittedName>
        <fullName evidence="1">Uncharacterized protein</fullName>
    </submittedName>
</protein>